<keyword evidence="2" id="KW-1185">Reference proteome</keyword>
<comment type="caution">
    <text evidence="1">The sequence shown here is derived from an EMBL/GenBank/DDBJ whole genome shotgun (WGS) entry which is preliminary data.</text>
</comment>
<proteinExistence type="predicted"/>
<sequence length="96" mass="11099">MSTSALRPVTVKIEPAIKLRVQRLAKARHRTPHWVMHEAILQFVDREEKREAFRQDAIKAWDEYRLTGLHVTAAEADAWMAKLEAGQDVEPPECHD</sequence>
<protein>
    <submittedName>
        <fullName evidence="1">CopG family transcriptional regulator</fullName>
    </submittedName>
</protein>
<gene>
    <name evidence="1" type="ORF">Q2T77_36285</name>
</gene>
<organism evidence="1 2">
    <name type="scientific">Variovorax ginsengisoli</name>
    <dbReference type="NCBI Taxonomy" id="363844"/>
    <lineage>
        <taxon>Bacteria</taxon>
        <taxon>Pseudomonadati</taxon>
        <taxon>Pseudomonadota</taxon>
        <taxon>Betaproteobacteria</taxon>
        <taxon>Burkholderiales</taxon>
        <taxon>Comamonadaceae</taxon>
        <taxon>Variovorax</taxon>
    </lineage>
</organism>
<dbReference type="Gene3D" id="1.10.1220.10">
    <property type="entry name" value="Met repressor-like"/>
    <property type="match status" value="1"/>
</dbReference>
<evidence type="ECO:0000313" key="1">
    <source>
        <dbReference type="EMBL" id="MDO1537707.1"/>
    </source>
</evidence>
<reference evidence="1" key="1">
    <citation type="submission" date="2023-06" db="EMBL/GenBank/DDBJ databases">
        <authorList>
            <person name="Jiang Y."/>
            <person name="Liu Q."/>
        </authorList>
    </citation>
    <scope>NUCLEOTIDE SEQUENCE</scope>
    <source>
        <strain evidence="1">CGMCC 1.12090</strain>
    </source>
</reference>
<dbReference type="InterPro" id="IPR010985">
    <property type="entry name" value="Ribbon_hlx_hlx"/>
</dbReference>
<evidence type="ECO:0000313" key="2">
    <source>
        <dbReference type="Proteomes" id="UP001169027"/>
    </source>
</evidence>
<dbReference type="RefSeq" id="WP_301816144.1">
    <property type="nucleotide sequence ID" value="NZ_JAUJZH010000046.1"/>
</dbReference>
<name>A0ABT8SHM4_9BURK</name>
<dbReference type="CDD" id="cd22233">
    <property type="entry name" value="RHH_CopAso-like"/>
    <property type="match status" value="1"/>
</dbReference>
<dbReference type="Proteomes" id="UP001169027">
    <property type="component" value="Unassembled WGS sequence"/>
</dbReference>
<dbReference type="InterPro" id="IPR013321">
    <property type="entry name" value="Arc_rbn_hlx_hlx"/>
</dbReference>
<dbReference type="EMBL" id="JAUKVY010000046">
    <property type="protein sequence ID" value="MDO1537707.1"/>
    <property type="molecule type" value="Genomic_DNA"/>
</dbReference>
<dbReference type="SUPFAM" id="SSF47598">
    <property type="entry name" value="Ribbon-helix-helix"/>
    <property type="match status" value="1"/>
</dbReference>
<accession>A0ABT8SHM4</accession>